<evidence type="ECO:0000313" key="1">
    <source>
        <dbReference type="EMBL" id="NLP38732.1"/>
    </source>
</evidence>
<gene>
    <name evidence="1" type="ORF">GX356_03280</name>
</gene>
<proteinExistence type="predicted"/>
<comment type="caution">
    <text evidence="1">The sequence shown here is derived from an EMBL/GenBank/DDBJ whole genome shotgun (WGS) entry which is preliminary data.</text>
</comment>
<dbReference type="AlphaFoldDB" id="A0A7X8RGH7"/>
<protein>
    <submittedName>
        <fullName evidence="1">Uncharacterized protein</fullName>
    </submittedName>
</protein>
<dbReference type="EMBL" id="JAAYSN010000080">
    <property type="protein sequence ID" value="NLP38732.1"/>
    <property type="molecule type" value="Genomic_DNA"/>
</dbReference>
<sequence length="149" mass="16848">MDNAAVVILAIIILGVVWRHIRRHPSTTSESFDGPVIAVEISLDGRARLKGNDDPLSVRGIVRHPDGHEWPGPWLRTSDLPAEVRRQVFAHSFAIEQYSPRLNLPREKNRQALEQARKKDDVYRFPLPTPVTVNAGRTTSGRQFIRGWG</sequence>
<name>A0A7X8RGH7_9CORY</name>
<dbReference type="Proteomes" id="UP000568696">
    <property type="component" value="Unassembled WGS sequence"/>
</dbReference>
<organism evidence="1 2">
    <name type="scientific">Corynebacterium pollutisoli</name>
    <dbReference type="NCBI Taxonomy" id="1610489"/>
    <lineage>
        <taxon>Bacteria</taxon>
        <taxon>Bacillati</taxon>
        <taxon>Actinomycetota</taxon>
        <taxon>Actinomycetes</taxon>
        <taxon>Mycobacteriales</taxon>
        <taxon>Corynebacteriaceae</taxon>
        <taxon>Corynebacterium</taxon>
    </lineage>
</organism>
<evidence type="ECO:0000313" key="2">
    <source>
        <dbReference type="Proteomes" id="UP000568696"/>
    </source>
</evidence>
<accession>A0A7X8RGH7</accession>
<reference evidence="1 2" key="1">
    <citation type="journal article" date="2020" name="Biotechnol. Biofuels">
        <title>New insights from the biogas microbiome by comprehensive genome-resolved metagenomics of nearly 1600 species originating from multiple anaerobic digesters.</title>
        <authorList>
            <person name="Campanaro S."/>
            <person name="Treu L."/>
            <person name="Rodriguez-R L.M."/>
            <person name="Kovalovszki A."/>
            <person name="Ziels R.M."/>
            <person name="Maus I."/>
            <person name="Zhu X."/>
            <person name="Kougias P.G."/>
            <person name="Basile A."/>
            <person name="Luo G."/>
            <person name="Schluter A."/>
            <person name="Konstantinidis K.T."/>
            <person name="Angelidaki I."/>
        </authorList>
    </citation>
    <scope>NUCLEOTIDE SEQUENCE [LARGE SCALE GENOMIC DNA]</scope>
    <source>
        <strain evidence="1">AS23ysBPME_344</strain>
    </source>
</reference>